<reference evidence="2" key="1">
    <citation type="submission" date="2020-01" db="EMBL/GenBank/DDBJ databases">
        <title>Genome sequence of Kobresia littledalei, the first chromosome-level genome in the family Cyperaceae.</title>
        <authorList>
            <person name="Qu G."/>
        </authorList>
    </citation>
    <scope>NUCLEOTIDE SEQUENCE</scope>
    <source>
        <strain evidence="2">C.B.Clarke</strain>
        <tissue evidence="2">Leaf</tissue>
    </source>
</reference>
<dbReference type="PANTHER" id="PTHR26379">
    <property type="entry name" value="BTB/POZ AND MATH DOMAIN-CONTAINING PROTEIN 1"/>
    <property type="match status" value="1"/>
</dbReference>
<dbReference type="SUPFAM" id="SSF49599">
    <property type="entry name" value="TRAF domain-like"/>
    <property type="match status" value="1"/>
</dbReference>
<dbReference type="GO" id="GO:0016567">
    <property type="term" value="P:protein ubiquitination"/>
    <property type="evidence" value="ECO:0007669"/>
    <property type="project" value="InterPro"/>
</dbReference>
<dbReference type="AlphaFoldDB" id="A0A833VLL7"/>
<dbReference type="PROSITE" id="PS50144">
    <property type="entry name" value="MATH"/>
    <property type="match status" value="1"/>
</dbReference>
<dbReference type="Pfam" id="PF22486">
    <property type="entry name" value="MATH_2"/>
    <property type="match status" value="1"/>
</dbReference>
<comment type="caution">
    <text evidence="2">The sequence shown here is derived from an EMBL/GenBank/DDBJ whole genome shotgun (WGS) entry which is preliminary data.</text>
</comment>
<evidence type="ECO:0000313" key="3">
    <source>
        <dbReference type="Proteomes" id="UP000623129"/>
    </source>
</evidence>
<keyword evidence="3" id="KW-1185">Reference proteome</keyword>
<dbReference type="PANTHER" id="PTHR26379:SF187">
    <property type="entry name" value="OS07G0655300 PROTEIN"/>
    <property type="match status" value="1"/>
</dbReference>
<name>A0A833VLL7_9POAL</name>
<proteinExistence type="predicted"/>
<dbReference type="InterPro" id="IPR008974">
    <property type="entry name" value="TRAF-like"/>
</dbReference>
<dbReference type="Proteomes" id="UP000623129">
    <property type="component" value="Unassembled WGS sequence"/>
</dbReference>
<dbReference type="CDD" id="cd00121">
    <property type="entry name" value="MATH"/>
    <property type="match status" value="1"/>
</dbReference>
<protein>
    <submittedName>
        <fullName evidence="2">BTB/POZ and MATH domain-containing protein 2-like protein</fullName>
    </submittedName>
</protein>
<evidence type="ECO:0000259" key="1">
    <source>
        <dbReference type="PROSITE" id="PS50144"/>
    </source>
</evidence>
<dbReference type="EMBL" id="SWLB01000001">
    <property type="protein sequence ID" value="KAF3341906.1"/>
    <property type="molecule type" value="Genomic_DNA"/>
</dbReference>
<organism evidence="2 3">
    <name type="scientific">Carex littledalei</name>
    <dbReference type="NCBI Taxonomy" id="544730"/>
    <lineage>
        <taxon>Eukaryota</taxon>
        <taxon>Viridiplantae</taxon>
        <taxon>Streptophyta</taxon>
        <taxon>Embryophyta</taxon>
        <taxon>Tracheophyta</taxon>
        <taxon>Spermatophyta</taxon>
        <taxon>Magnoliopsida</taxon>
        <taxon>Liliopsida</taxon>
        <taxon>Poales</taxon>
        <taxon>Cyperaceae</taxon>
        <taxon>Cyperoideae</taxon>
        <taxon>Cariceae</taxon>
        <taxon>Carex</taxon>
        <taxon>Carex subgen. Euthyceras</taxon>
    </lineage>
</organism>
<evidence type="ECO:0000313" key="2">
    <source>
        <dbReference type="EMBL" id="KAF3341906.1"/>
    </source>
</evidence>
<dbReference type="Gene3D" id="2.60.210.10">
    <property type="entry name" value="Apoptosis, Tumor Necrosis Factor Receptor Associated Protein 2, Chain A"/>
    <property type="match status" value="1"/>
</dbReference>
<dbReference type="InterPro" id="IPR002083">
    <property type="entry name" value="MATH/TRAF_dom"/>
</dbReference>
<dbReference type="InterPro" id="IPR045005">
    <property type="entry name" value="BPM1-6"/>
</dbReference>
<accession>A0A833VLL7</accession>
<feature type="domain" description="MATH" evidence="1">
    <location>
        <begin position="55"/>
        <end position="185"/>
    </location>
</feature>
<gene>
    <name evidence="2" type="ORF">FCM35_KLT00544</name>
</gene>
<dbReference type="OrthoDB" id="687163at2759"/>
<sequence>MFRGLDLGVELGRDVETTVNYPMTTDIRTQMGSSDQAINHQNLEIASTIRTENITGSHLFKILVYSLTKGIGTGKHIESNVFTVGGYNWKIYYYPDGSSNDNKDFISIYFGLESEATNVKARTTFIIPQQNGAPSNMIFESPLHTFNSNTDQYARFCGARQFAKRTEFEASDLLNDDAFTIMCIVTVVKKTKLDVPNPALWGHCSTVELDPKFDSKYVIAYIRLFC</sequence>